<dbReference type="GO" id="GO:0006298">
    <property type="term" value="P:mismatch repair"/>
    <property type="evidence" value="ECO:0007669"/>
    <property type="project" value="InterPro"/>
</dbReference>
<dbReference type="SUPFAM" id="SSF48334">
    <property type="entry name" value="DNA repair protein MutS, domain III"/>
    <property type="match status" value="1"/>
</dbReference>
<evidence type="ECO:0000313" key="7">
    <source>
        <dbReference type="EMBL" id="KZS93676.1"/>
    </source>
</evidence>
<evidence type="ECO:0000313" key="8">
    <source>
        <dbReference type="Proteomes" id="UP000076722"/>
    </source>
</evidence>
<dbReference type="SUPFAM" id="SSF52540">
    <property type="entry name" value="P-loop containing nucleoside triphosphate hydrolases"/>
    <property type="match status" value="1"/>
</dbReference>
<dbReference type="SMART" id="SM00533">
    <property type="entry name" value="MUTSd"/>
    <property type="match status" value="1"/>
</dbReference>
<dbReference type="GO" id="GO:0030983">
    <property type="term" value="F:mismatched DNA binding"/>
    <property type="evidence" value="ECO:0007669"/>
    <property type="project" value="InterPro"/>
</dbReference>
<evidence type="ECO:0000256" key="2">
    <source>
        <dbReference type="ARBA" id="ARBA00022741"/>
    </source>
</evidence>
<dbReference type="PANTHER" id="PTHR11361:SF20">
    <property type="entry name" value="MUTS PROTEIN HOMOLOG 5"/>
    <property type="match status" value="1"/>
</dbReference>
<keyword evidence="3" id="KW-0067">ATP-binding</keyword>
<dbReference type="AlphaFoldDB" id="A0A164UZI0"/>
<evidence type="ECO:0000259" key="6">
    <source>
        <dbReference type="PROSITE" id="PS00486"/>
    </source>
</evidence>
<organism evidence="7 8">
    <name type="scientific">Sistotremastrum niveocremeum HHB9708</name>
    <dbReference type="NCBI Taxonomy" id="1314777"/>
    <lineage>
        <taxon>Eukaryota</taxon>
        <taxon>Fungi</taxon>
        <taxon>Dikarya</taxon>
        <taxon>Basidiomycota</taxon>
        <taxon>Agaricomycotina</taxon>
        <taxon>Agaricomycetes</taxon>
        <taxon>Sistotremastrales</taxon>
        <taxon>Sistotremastraceae</taxon>
        <taxon>Sertulicium</taxon>
        <taxon>Sertulicium niveocremeum</taxon>
    </lineage>
</organism>
<accession>A0A164UZI0</accession>
<dbReference type="OrthoDB" id="29596at2759"/>
<keyword evidence="8" id="KW-1185">Reference proteome</keyword>
<dbReference type="EMBL" id="KV419406">
    <property type="protein sequence ID" value="KZS93676.1"/>
    <property type="molecule type" value="Genomic_DNA"/>
</dbReference>
<dbReference type="GO" id="GO:0005524">
    <property type="term" value="F:ATP binding"/>
    <property type="evidence" value="ECO:0007669"/>
    <property type="project" value="UniProtKB-KW"/>
</dbReference>
<dbReference type="GO" id="GO:0051026">
    <property type="term" value="P:chiasma assembly"/>
    <property type="evidence" value="ECO:0007669"/>
    <property type="project" value="TreeGrafter"/>
</dbReference>
<keyword evidence="4" id="KW-0238">DNA-binding</keyword>
<dbReference type="InterPro" id="IPR027417">
    <property type="entry name" value="P-loop_NTPase"/>
</dbReference>
<evidence type="ECO:0000256" key="4">
    <source>
        <dbReference type="ARBA" id="ARBA00023125"/>
    </source>
</evidence>
<dbReference type="InterPro" id="IPR045076">
    <property type="entry name" value="MutS"/>
</dbReference>
<evidence type="ECO:0000256" key="3">
    <source>
        <dbReference type="ARBA" id="ARBA00022840"/>
    </source>
</evidence>
<dbReference type="InterPro" id="IPR000432">
    <property type="entry name" value="DNA_mismatch_repair_MutS_C"/>
</dbReference>
<dbReference type="Pfam" id="PF05192">
    <property type="entry name" value="MutS_III"/>
    <property type="match status" value="1"/>
</dbReference>
<dbReference type="PROSITE" id="PS00486">
    <property type="entry name" value="DNA_MISMATCH_REPAIR_2"/>
    <property type="match status" value="1"/>
</dbReference>
<sequence>MPGRTKRSRFSRPKKAKRSKETKPTIANESESEEPDLKRVRWGKSQHGNETTEGKEQSSVSRDFDTSSEEETDGNEKRTCMAIVSQFKRVAAAYYDPTKRILYLLEDTPESDHYDFIRMIVDQVQPDLILTSSSSDGRLSDMLEAEMDGNGGVFVVRPRVEFGAKRGRERLLGLRLLAELVVDTRDAPSDVASLDGESHLFNAYEFMQRSRGAQIDPLQARWNAFVRLGNFASLEMAPLCLACVAALLDHLVREQATHGDEGVEGLDMCSIEAFPLSNAMHINNDSLLSLQIFDTESHAATQSSQTKEGLSLFGILNNTRTAAGRVLMRDWFVRPSLSIQVIEGRHDAISCFLRGESLGTANAMHSHIKGIGSISRAWHFMKQGTARARDLQAFVRFVYHAMLLRESCSELSGGHSIQAVKKLIAALDAINLKDLGTIVNETVDWEESETSGRVCVRHNIDKELDQWKHTYHGLEGVLSEVSKVVSQQIPQDYSSCLNVVYFPQLGFLICVPLKDEWRGEEGIQLLEGWSFQFSSEENVYAKSPETRDLDLHIGDLLPHIVDREIEVIQSMLEKIVVHDRIILNIVDVCAEIDCLLSFAEASRAYKYVRPTMTLDNTLDIKGGRHPLQEQVVDTFVPNDAFIGYSLNSEEDNIPTTDSEDGHPRNSILICTGANACGKSVYMKQIALIQYMAQIGCFVPADSATLGLIDKMFTRVQTRESVSKIQSAFMIDLNQVSLAIRNATPRSLVILDEFGKGTLNSDGAGLLAAIVKYFVSIGPDCPKILLATHFHELFQQNLLPPELPITLVHMEILMTDLQGSVIHTDDPGDGNGESQRTRDDIGEPITYLYKVASGPYLHSHAAKCALLFGVPRSVVNRALHVSDLAGRLELGQLLDETLTEKQATELEECESVCRRFLDWNLESDRDDCMERLITVLG</sequence>
<evidence type="ECO:0000256" key="1">
    <source>
        <dbReference type="ARBA" id="ARBA00006271"/>
    </source>
</evidence>
<dbReference type="InterPro" id="IPR007696">
    <property type="entry name" value="DNA_mismatch_repair_MutS_core"/>
</dbReference>
<feature type="compositionally biased region" description="Basic residues" evidence="5">
    <location>
        <begin position="1"/>
        <end position="20"/>
    </location>
</feature>
<dbReference type="GO" id="GO:0140664">
    <property type="term" value="F:ATP-dependent DNA damage sensor activity"/>
    <property type="evidence" value="ECO:0007669"/>
    <property type="project" value="InterPro"/>
</dbReference>
<dbReference type="CDD" id="cd03281">
    <property type="entry name" value="ABC_MSH5_euk"/>
    <property type="match status" value="1"/>
</dbReference>
<dbReference type="STRING" id="1314777.A0A164UZI0"/>
<feature type="domain" description="DNA mismatch repair proteins mutS family" evidence="6">
    <location>
        <begin position="746"/>
        <end position="762"/>
    </location>
</feature>
<dbReference type="PANTHER" id="PTHR11361">
    <property type="entry name" value="DNA MISMATCH REPAIR PROTEIN MUTS FAMILY MEMBER"/>
    <property type="match status" value="1"/>
</dbReference>
<proteinExistence type="inferred from homology"/>
<feature type="region of interest" description="Disordered" evidence="5">
    <location>
        <begin position="1"/>
        <end position="77"/>
    </location>
</feature>
<keyword evidence="2" id="KW-0547">Nucleotide-binding</keyword>
<dbReference type="SMART" id="SM00534">
    <property type="entry name" value="MUTSac"/>
    <property type="match status" value="1"/>
</dbReference>
<dbReference type="Proteomes" id="UP000076722">
    <property type="component" value="Unassembled WGS sequence"/>
</dbReference>
<evidence type="ECO:0000256" key="5">
    <source>
        <dbReference type="SAM" id="MobiDB-lite"/>
    </source>
</evidence>
<comment type="similarity">
    <text evidence="1">Belongs to the DNA mismatch repair MutS family.</text>
</comment>
<dbReference type="Pfam" id="PF00488">
    <property type="entry name" value="MutS_V"/>
    <property type="match status" value="1"/>
</dbReference>
<protein>
    <recommendedName>
        <fullName evidence="6">DNA mismatch repair proteins mutS family domain-containing protein</fullName>
    </recommendedName>
</protein>
<dbReference type="InterPro" id="IPR036187">
    <property type="entry name" value="DNA_mismatch_repair_MutS_sf"/>
</dbReference>
<reference evidence="7 8" key="1">
    <citation type="journal article" date="2016" name="Mol. Biol. Evol.">
        <title>Comparative Genomics of Early-Diverging Mushroom-Forming Fungi Provides Insights into the Origins of Lignocellulose Decay Capabilities.</title>
        <authorList>
            <person name="Nagy L.G."/>
            <person name="Riley R."/>
            <person name="Tritt A."/>
            <person name="Adam C."/>
            <person name="Daum C."/>
            <person name="Floudas D."/>
            <person name="Sun H."/>
            <person name="Yadav J.S."/>
            <person name="Pangilinan J."/>
            <person name="Larsson K.H."/>
            <person name="Matsuura K."/>
            <person name="Barry K."/>
            <person name="Labutti K."/>
            <person name="Kuo R."/>
            <person name="Ohm R.A."/>
            <person name="Bhattacharya S.S."/>
            <person name="Shirouzu T."/>
            <person name="Yoshinaga Y."/>
            <person name="Martin F.M."/>
            <person name="Grigoriev I.V."/>
            <person name="Hibbett D.S."/>
        </authorList>
    </citation>
    <scope>NUCLEOTIDE SEQUENCE [LARGE SCALE GENOMIC DNA]</scope>
    <source>
        <strain evidence="7 8">HHB9708</strain>
    </source>
</reference>
<dbReference type="GO" id="GO:0005634">
    <property type="term" value="C:nucleus"/>
    <property type="evidence" value="ECO:0007669"/>
    <property type="project" value="TreeGrafter"/>
</dbReference>
<dbReference type="Gene3D" id="1.10.1420.10">
    <property type="match status" value="1"/>
</dbReference>
<gene>
    <name evidence="7" type="ORF">SISNIDRAFT_440813</name>
</gene>
<dbReference type="Gene3D" id="3.40.50.300">
    <property type="entry name" value="P-loop containing nucleotide triphosphate hydrolases"/>
    <property type="match status" value="1"/>
</dbReference>
<name>A0A164UZI0_9AGAM</name>